<dbReference type="OrthoDB" id="2150604at2759"/>
<sequence length="475" mass="52151">MDIHQLEKVRPLGKLESISSVCHHLGFYNNVGLSAHYKLSQPVHVSEIHHLIYTAVTDVIRKHPILSAIPVDEHTPEPYFARLPSIDLKKSISFVKRNQPIPVNDEGEDSELDALLEDQHNADFKSDYGTLPFWRLIVLQNPGVENEFTACFIFHHAIGDGVSGLVFLNSFRDALAATTSLSLQLETEHIIVPNNSSLLPPIEELHPLPLPETPSQPTSKIVNEWRGNVIQLPCKSHFKSLSLSPNRSKSFIQECKKNNVSVTATLPSLIATTLYDILPLTTEALTCIIPVSLRPWLPRHIVDGAIGTWFDAFKVQIVRPDKTLENSNASSNPTEIWPQAQEVSKAIRKYLTASPSGEPYTTIAIFKSIPDVAPIFASTVGKERDAAFELSNLGFFSSPITDPTPSIAGDKSVWKVGKLIFSRSAVVSGTAITIGVVSGGDGGMTLGFTWQEGVVEETFVDKVISSIKMYFAALG</sequence>
<name>A0A9P4K3G2_9PLEO</name>
<dbReference type="Pfam" id="PF07247">
    <property type="entry name" value="AATase"/>
    <property type="match status" value="1"/>
</dbReference>
<dbReference type="SUPFAM" id="SSF52777">
    <property type="entry name" value="CoA-dependent acyltransferases"/>
    <property type="match status" value="1"/>
</dbReference>
<comment type="caution">
    <text evidence="1">The sequence shown here is derived from an EMBL/GenBank/DDBJ whole genome shotgun (WGS) entry which is preliminary data.</text>
</comment>
<evidence type="ECO:0000313" key="2">
    <source>
        <dbReference type="Proteomes" id="UP000800093"/>
    </source>
</evidence>
<dbReference type="InterPro" id="IPR023213">
    <property type="entry name" value="CAT-like_dom_sf"/>
</dbReference>
<reference evidence="2" key="1">
    <citation type="journal article" date="2020" name="Stud. Mycol.">
        <title>101 Dothideomycetes genomes: A test case for predicting lifestyles and emergence of pathogens.</title>
        <authorList>
            <person name="Haridas S."/>
            <person name="Albert R."/>
            <person name="Binder M."/>
            <person name="Bloem J."/>
            <person name="LaButti K."/>
            <person name="Salamov A."/>
            <person name="Andreopoulos B."/>
            <person name="Baker S."/>
            <person name="Barry K."/>
            <person name="Bills G."/>
            <person name="Bluhm B."/>
            <person name="Cannon C."/>
            <person name="Castanera R."/>
            <person name="Culley D."/>
            <person name="Daum C."/>
            <person name="Ezra D."/>
            <person name="Gonzalez J."/>
            <person name="Henrissat B."/>
            <person name="Kuo A."/>
            <person name="Liang C."/>
            <person name="Lipzen A."/>
            <person name="Lutzoni F."/>
            <person name="Magnuson J."/>
            <person name="Mondo S."/>
            <person name="Nolan M."/>
            <person name="Ohm R."/>
            <person name="Pangilinan J."/>
            <person name="Park H.-J."/>
            <person name="Ramirez L."/>
            <person name="Alfaro M."/>
            <person name="Sun H."/>
            <person name="Tritt A."/>
            <person name="Yoshinaga Y."/>
            <person name="Zwiers L.-H."/>
            <person name="Turgeon B."/>
            <person name="Goodwin S."/>
            <person name="Spatafora J."/>
            <person name="Crous P."/>
            <person name="Grigoriev I."/>
        </authorList>
    </citation>
    <scope>NUCLEOTIDE SEQUENCE [LARGE SCALE GENOMIC DNA]</scope>
    <source>
        <strain evidence="2">CBS 304.66</strain>
    </source>
</reference>
<dbReference type="InterPro" id="IPR052058">
    <property type="entry name" value="Alcohol_O-acetyltransferase"/>
</dbReference>
<evidence type="ECO:0000313" key="1">
    <source>
        <dbReference type="EMBL" id="KAF2261892.1"/>
    </source>
</evidence>
<evidence type="ECO:0008006" key="3">
    <source>
        <dbReference type="Google" id="ProtNLM"/>
    </source>
</evidence>
<dbReference type="InterPro" id="IPR010828">
    <property type="entry name" value="Atf2/Sli1-like"/>
</dbReference>
<dbReference type="PANTHER" id="PTHR28037:SF1">
    <property type="entry name" value="ALCOHOL O-ACETYLTRANSFERASE 1-RELATED"/>
    <property type="match status" value="1"/>
</dbReference>
<organism evidence="1 2">
    <name type="scientific">Lojkania enalia</name>
    <dbReference type="NCBI Taxonomy" id="147567"/>
    <lineage>
        <taxon>Eukaryota</taxon>
        <taxon>Fungi</taxon>
        <taxon>Dikarya</taxon>
        <taxon>Ascomycota</taxon>
        <taxon>Pezizomycotina</taxon>
        <taxon>Dothideomycetes</taxon>
        <taxon>Pleosporomycetidae</taxon>
        <taxon>Pleosporales</taxon>
        <taxon>Pleosporales incertae sedis</taxon>
        <taxon>Lojkania</taxon>
    </lineage>
</organism>
<dbReference type="GO" id="GO:0008080">
    <property type="term" value="F:N-acetyltransferase activity"/>
    <property type="evidence" value="ECO:0007669"/>
    <property type="project" value="TreeGrafter"/>
</dbReference>
<dbReference type="EMBL" id="ML986648">
    <property type="protein sequence ID" value="KAF2261892.1"/>
    <property type="molecule type" value="Genomic_DNA"/>
</dbReference>
<gene>
    <name evidence="1" type="ORF">CC78DRAFT_561551</name>
</gene>
<dbReference type="Proteomes" id="UP000800093">
    <property type="component" value="Unassembled WGS sequence"/>
</dbReference>
<keyword evidence="2" id="KW-1185">Reference proteome</keyword>
<proteinExistence type="predicted"/>
<accession>A0A9P4K3G2</accession>
<protein>
    <recommendedName>
        <fullName evidence="3">Alcohol acetyltransferase</fullName>
    </recommendedName>
</protein>
<dbReference type="AlphaFoldDB" id="A0A9P4K3G2"/>
<dbReference type="Gene3D" id="3.30.559.10">
    <property type="entry name" value="Chloramphenicol acetyltransferase-like domain"/>
    <property type="match status" value="1"/>
</dbReference>
<dbReference type="PANTHER" id="PTHR28037">
    <property type="entry name" value="ALCOHOL O-ACETYLTRANSFERASE 1-RELATED"/>
    <property type="match status" value="1"/>
</dbReference>